<dbReference type="Proteomes" id="UP000195137">
    <property type="component" value="Unassembled WGS sequence"/>
</dbReference>
<sequence>MMMERIFAPWRIKYVRKAKNDDVDCVFCSLPEQDVGRDRENLILYRGESCFLLLNKYPYNPGHAMVAPYRHTSDYTSRTEKEVLETQRFLSRYIEASDEVFNPDGYNVGTNLGRVAGAGIDTHIHTHIVPRWEGDSNFMPVLGDTRVISQDLKESYDEIKERLKL</sequence>
<keyword evidence="1" id="KW-0547">Nucleotide-binding</keyword>
<dbReference type="GO" id="GO:0000166">
    <property type="term" value="F:nucleotide binding"/>
    <property type="evidence" value="ECO:0007669"/>
    <property type="project" value="UniProtKB-KW"/>
</dbReference>
<protein>
    <submittedName>
        <fullName evidence="4">HIT family hydrolase</fullName>
    </submittedName>
</protein>
<dbReference type="PROSITE" id="PS51084">
    <property type="entry name" value="HIT_2"/>
    <property type="match status" value="1"/>
</dbReference>
<dbReference type="EMBL" id="MRZU01000004">
    <property type="protein sequence ID" value="OUJ18475.1"/>
    <property type="molecule type" value="Genomic_DNA"/>
</dbReference>
<dbReference type="AlphaFoldDB" id="A0A1Y3GG99"/>
<dbReference type="PANTHER" id="PTHR42997:SF1">
    <property type="entry name" value="AP-4-A PHOSPHORYLASE"/>
    <property type="match status" value="1"/>
</dbReference>
<dbReference type="Pfam" id="PF01230">
    <property type="entry name" value="HIT"/>
    <property type="match status" value="1"/>
</dbReference>
<evidence type="ECO:0000256" key="1">
    <source>
        <dbReference type="ARBA" id="ARBA00022741"/>
    </source>
</evidence>
<dbReference type="RefSeq" id="WP_201721313.1">
    <property type="nucleotide sequence ID" value="NZ_MRZU01000004.1"/>
</dbReference>
<dbReference type="InterPro" id="IPR036265">
    <property type="entry name" value="HIT-like_sf"/>
</dbReference>
<evidence type="ECO:0000256" key="2">
    <source>
        <dbReference type="PROSITE-ProRule" id="PRU00464"/>
    </source>
</evidence>
<evidence type="ECO:0000259" key="3">
    <source>
        <dbReference type="PROSITE" id="PS51084"/>
    </source>
</evidence>
<dbReference type="InterPro" id="IPR039383">
    <property type="entry name" value="FHIT"/>
</dbReference>
<comment type="caution">
    <text evidence="4">The sequence shown here is derived from an EMBL/GenBank/DDBJ whole genome shotgun (WGS) entry which is preliminary data.</text>
</comment>
<evidence type="ECO:0000313" key="5">
    <source>
        <dbReference type="Proteomes" id="UP000195137"/>
    </source>
</evidence>
<dbReference type="OrthoDB" id="26806at2157"/>
<dbReference type="InterPro" id="IPR052908">
    <property type="entry name" value="AP-4-A_phosphorylase"/>
</dbReference>
<dbReference type="InterPro" id="IPR011146">
    <property type="entry name" value="HIT-like"/>
</dbReference>
<dbReference type="Gene3D" id="3.30.428.10">
    <property type="entry name" value="HIT-like"/>
    <property type="match status" value="1"/>
</dbReference>
<name>A0A1Y3GG99_9EURY</name>
<organism evidence="4 5">
    <name type="scientific">Methanonatronarchaeum thermophilum</name>
    <dbReference type="NCBI Taxonomy" id="1927129"/>
    <lineage>
        <taxon>Archaea</taxon>
        <taxon>Methanobacteriati</taxon>
        <taxon>Methanobacteriota</taxon>
        <taxon>Methanonatronarchaeia</taxon>
        <taxon>Methanonatronarchaeales</taxon>
        <taxon>Methanonatronarchaeaceae</taxon>
        <taxon>Methanonatronarchaeum</taxon>
    </lineage>
</organism>
<keyword evidence="4" id="KW-0378">Hydrolase</keyword>
<proteinExistence type="predicted"/>
<dbReference type="GO" id="GO:0016787">
    <property type="term" value="F:hydrolase activity"/>
    <property type="evidence" value="ECO:0007669"/>
    <property type="project" value="UniProtKB-KW"/>
</dbReference>
<dbReference type="PANTHER" id="PTHR42997">
    <property type="entry name" value="HIT FAMILY HYDROLASE"/>
    <property type="match status" value="1"/>
</dbReference>
<reference evidence="4 5" key="1">
    <citation type="submission" date="2016-12" db="EMBL/GenBank/DDBJ databases">
        <title>Discovery of methanogenic haloarchaea.</title>
        <authorList>
            <person name="Sorokin D.Y."/>
            <person name="Makarova K.S."/>
            <person name="Abbas B."/>
            <person name="Ferrer M."/>
            <person name="Golyshin P.N."/>
        </authorList>
    </citation>
    <scope>NUCLEOTIDE SEQUENCE [LARGE SCALE GENOMIC DNA]</scope>
    <source>
        <strain evidence="4">AMET1</strain>
    </source>
</reference>
<feature type="short sequence motif" description="Histidine triad motif" evidence="2">
    <location>
        <begin position="123"/>
        <end position="127"/>
    </location>
</feature>
<feature type="domain" description="HIT" evidence="3">
    <location>
        <begin position="26"/>
        <end position="138"/>
    </location>
</feature>
<dbReference type="SUPFAM" id="SSF54197">
    <property type="entry name" value="HIT-like"/>
    <property type="match status" value="1"/>
</dbReference>
<accession>A0A1Y3GG99</accession>
<keyword evidence="5" id="KW-1185">Reference proteome</keyword>
<evidence type="ECO:0000313" key="4">
    <source>
        <dbReference type="EMBL" id="OUJ18475.1"/>
    </source>
</evidence>
<gene>
    <name evidence="4" type="ORF">AMET1_1391</name>
</gene>
<dbReference type="CDD" id="cd01275">
    <property type="entry name" value="FHIT"/>
    <property type="match status" value="1"/>
</dbReference>